<dbReference type="Proteomes" id="UP000193144">
    <property type="component" value="Unassembled WGS sequence"/>
</dbReference>
<accession>A0A1Y1ZIA2</accession>
<name>A0A1Y1ZIA2_9PLEO</name>
<organism evidence="2 3">
    <name type="scientific">Clohesyomyces aquaticus</name>
    <dbReference type="NCBI Taxonomy" id="1231657"/>
    <lineage>
        <taxon>Eukaryota</taxon>
        <taxon>Fungi</taxon>
        <taxon>Dikarya</taxon>
        <taxon>Ascomycota</taxon>
        <taxon>Pezizomycotina</taxon>
        <taxon>Dothideomycetes</taxon>
        <taxon>Pleosporomycetidae</taxon>
        <taxon>Pleosporales</taxon>
        <taxon>Lindgomycetaceae</taxon>
        <taxon>Clohesyomyces</taxon>
    </lineage>
</organism>
<protein>
    <submittedName>
        <fullName evidence="2">Uncharacterized protein</fullName>
    </submittedName>
</protein>
<evidence type="ECO:0000256" key="1">
    <source>
        <dbReference type="SAM" id="MobiDB-lite"/>
    </source>
</evidence>
<keyword evidence="3" id="KW-1185">Reference proteome</keyword>
<proteinExistence type="predicted"/>
<feature type="region of interest" description="Disordered" evidence="1">
    <location>
        <begin position="1"/>
        <end position="113"/>
    </location>
</feature>
<dbReference type="EMBL" id="MCFA01000079">
    <property type="protein sequence ID" value="ORY09956.1"/>
    <property type="molecule type" value="Genomic_DNA"/>
</dbReference>
<comment type="caution">
    <text evidence="2">The sequence shown here is derived from an EMBL/GenBank/DDBJ whole genome shotgun (WGS) entry which is preliminary data.</text>
</comment>
<reference evidence="2" key="1">
    <citation type="submission" date="2016-07" db="EMBL/GenBank/DDBJ databases">
        <title>Pervasive Adenine N6-methylation of Active Genes in Fungi.</title>
        <authorList>
            <consortium name="DOE Joint Genome Institute"/>
            <person name="Mondo S.J."/>
            <person name="Dannebaum R.O."/>
            <person name="Kuo R.C."/>
            <person name="Labutti K."/>
            <person name="Haridas S."/>
            <person name="Kuo A."/>
            <person name="Salamov A."/>
            <person name="Ahrendt S.R."/>
            <person name="Lipzen A."/>
            <person name="Sullivan W."/>
            <person name="Andreopoulos W.B."/>
            <person name="Clum A."/>
            <person name="Lindquist E."/>
            <person name="Daum C."/>
            <person name="Ramamoorthy G.K."/>
            <person name="Gryganskyi A."/>
            <person name="Culley D."/>
            <person name="Magnuson J.K."/>
            <person name="James T.Y."/>
            <person name="O'Malley M.A."/>
            <person name="Stajich J.E."/>
            <person name="Spatafora J.W."/>
            <person name="Visel A."/>
            <person name="Grigoriev I.V."/>
        </authorList>
    </citation>
    <scope>NUCLEOTIDE SEQUENCE [LARGE SCALE GENOMIC DNA]</scope>
    <source>
        <strain evidence="2">CBS 115471</strain>
    </source>
</reference>
<evidence type="ECO:0000313" key="3">
    <source>
        <dbReference type="Proteomes" id="UP000193144"/>
    </source>
</evidence>
<feature type="compositionally biased region" description="Basic residues" evidence="1">
    <location>
        <begin position="1"/>
        <end position="11"/>
    </location>
</feature>
<gene>
    <name evidence="2" type="ORF">BCR34DRAFT_358476</name>
</gene>
<dbReference type="AlphaFoldDB" id="A0A1Y1ZIA2"/>
<evidence type="ECO:0000313" key="2">
    <source>
        <dbReference type="EMBL" id="ORY09956.1"/>
    </source>
</evidence>
<feature type="compositionally biased region" description="Polar residues" evidence="1">
    <location>
        <begin position="43"/>
        <end position="66"/>
    </location>
</feature>
<sequence>MVKRTFPRWRRANSANRHGIAPSPISDPKIPERPLPPIANPSALRNSSPFRSQPSGTEANQGQPETAGSLFKPKQACKRTGAAVPFWRRTSDPHPPARSLRTRCGSAVPFPKT</sequence>